<comment type="caution">
    <text evidence="1">The sequence shown here is derived from an EMBL/GenBank/DDBJ whole genome shotgun (WGS) entry which is preliminary data.</text>
</comment>
<reference evidence="1 2" key="1">
    <citation type="journal article" date="2013" name="BMC Genomics">
        <title>The miniature genome of a carnivorous plant Genlisea aurea contains a low number of genes and short non-coding sequences.</title>
        <authorList>
            <person name="Leushkin E.V."/>
            <person name="Sutormin R.A."/>
            <person name="Nabieva E.R."/>
            <person name="Penin A.A."/>
            <person name="Kondrashov A.S."/>
            <person name="Logacheva M.D."/>
        </authorList>
    </citation>
    <scope>NUCLEOTIDE SEQUENCE [LARGE SCALE GENOMIC DNA]</scope>
</reference>
<organism evidence="1 2">
    <name type="scientific">Genlisea aurea</name>
    <dbReference type="NCBI Taxonomy" id="192259"/>
    <lineage>
        <taxon>Eukaryota</taxon>
        <taxon>Viridiplantae</taxon>
        <taxon>Streptophyta</taxon>
        <taxon>Embryophyta</taxon>
        <taxon>Tracheophyta</taxon>
        <taxon>Spermatophyta</taxon>
        <taxon>Magnoliopsida</taxon>
        <taxon>eudicotyledons</taxon>
        <taxon>Gunneridae</taxon>
        <taxon>Pentapetalae</taxon>
        <taxon>asterids</taxon>
        <taxon>lamiids</taxon>
        <taxon>Lamiales</taxon>
        <taxon>Lentibulariaceae</taxon>
        <taxon>Genlisea</taxon>
    </lineage>
</organism>
<gene>
    <name evidence="1" type="ORF">M569_14892</name>
</gene>
<evidence type="ECO:0000313" key="2">
    <source>
        <dbReference type="Proteomes" id="UP000015453"/>
    </source>
</evidence>
<evidence type="ECO:0000313" key="1">
    <source>
        <dbReference type="EMBL" id="EPS59914.1"/>
    </source>
</evidence>
<dbReference type="AlphaFoldDB" id="S8BZU8"/>
<proteinExistence type="predicted"/>
<accession>S8BZU8</accession>
<name>S8BZU8_9LAMI</name>
<keyword evidence="2" id="KW-1185">Reference proteome</keyword>
<protein>
    <submittedName>
        <fullName evidence="1">Uncharacterized protein</fullName>
    </submittedName>
</protein>
<dbReference type="Proteomes" id="UP000015453">
    <property type="component" value="Unassembled WGS sequence"/>
</dbReference>
<dbReference type="EMBL" id="AUSU01007978">
    <property type="protein sequence ID" value="EPS59914.1"/>
    <property type="molecule type" value="Genomic_DNA"/>
</dbReference>
<sequence>MEEDDDDGVSWQDVGLLPDGFVFCVMLLRNHRFVRSKKDGSFGGRDLTHFVPLAAPVTADEIVPEELPVDIQVTETPEPNSRVSFCFSSSIYFFV</sequence>